<feature type="chain" id="PRO_5013336879" description="DUF945 domain-containing protein" evidence="2">
    <location>
        <begin position="30"/>
        <end position="476"/>
    </location>
</feature>
<dbReference type="AlphaFoldDB" id="A0A1M6RHA7"/>
<dbReference type="Proteomes" id="UP000184248">
    <property type="component" value="Unassembled WGS sequence"/>
</dbReference>
<keyword evidence="1" id="KW-0175">Coiled coil</keyword>
<evidence type="ECO:0008006" key="5">
    <source>
        <dbReference type="Google" id="ProtNLM"/>
    </source>
</evidence>
<accession>A0A1M6RHA7</accession>
<proteinExistence type="predicted"/>
<feature type="signal peptide" evidence="2">
    <location>
        <begin position="1"/>
        <end position="29"/>
    </location>
</feature>
<evidence type="ECO:0000256" key="1">
    <source>
        <dbReference type="SAM" id="Coils"/>
    </source>
</evidence>
<keyword evidence="2" id="KW-0732">Signal</keyword>
<evidence type="ECO:0000256" key="2">
    <source>
        <dbReference type="SAM" id="SignalP"/>
    </source>
</evidence>
<sequence>MERGFMPRKRARAVVLGALLLACAGPALADAEKLEADLRALFADQPGELTIGDISESMLGGETRAEDLEYVSDRGGRVHVDRYVVEGDYDDPDRVVLEGLSVTEEKEDGQAGTITARRLVVVEPSRPVLSPRGVLADGLEAAELTAEGLVIERSGRTVLGTAGERARSVTNPRLTVERLHARDLAPDTIGSLEATDIAGSGESFGEIGDGKFTLGVLNIEGLHDLKSQAEARADRMELKNLNIEAQRLAATLDRLLVESDMSDGAGGLWLESLDLDLARMIELAPAEKRTRLRMMSNVLTGGSGQLSLDAAFDGQWEALDDTRAMLLGKSRVTADDAFRWTFDSETPARLPEGADPASYFAEVDGLDDVTLLGGEVETTLTDLGLFGRLPAVIATSQSMSEDEFMAQARTQAKGLGSLFGPEFATLLGGLVDMMEGKASELVVHFTLPEGDEQELDALADDPLVLPSKLSMQVHTR</sequence>
<dbReference type="EMBL" id="FRAL01000002">
    <property type="protein sequence ID" value="SHK31814.1"/>
    <property type="molecule type" value="Genomic_DNA"/>
</dbReference>
<name>A0A1M6RHA7_9GAMM</name>
<evidence type="ECO:0000313" key="4">
    <source>
        <dbReference type="Proteomes" id="UP000184248"/>
    </source>
</evidence>
<dbReference type="PROSITE" id="PS51257">
    <property type="entry name" value="PROKAR_LIPOPROTEIN"/>
    <property type="match status" value="1"/>
</dbReference>
<evidence type="ECO:0000313" key="3">
    <source>
        <dbReference type="EMBL" id="SHK31814.1"/>
    </source>
</evidence>
<organism evidence="3 4">
    <name type="scientific">Halomonas caseinilytica</name>
    <dbReference type="NCBI Taxonomy" id="438744"/>
    <lineage>
        <taxon>Bacteria</taxon>
        <taxon>Pseudomonadati</taxon>
        <taxon>Pseudomonadota</taxon>
        <taxon>Gammaproteobacteria</taxon>
        <taxon>Oceanospirillales</taxon>
        <taxon>Halomonadaceae</taxon>
        <taxon>Halomonas</taxon>
    </lineage>
</organism>
<keyword evidence="4" id="KW-1185">Reference proteome</keyword>
<reference evidence="4" key="1">
    <citation type="submission" date="2016-11" db="EMBL/GenBank/DDBJ databases">
        <authorList>
            <person name="Varghese N."/>
            <person name="Submissions S."/>
        </authorList>
    </citation>
    <scope>NUCLEOTIDE SEQUENCE [LARGE SCALE GENOMIC DNA]</scope>
    <source>
        <strain evidence="4">ALO Sharm</strain>
    </source>
</reference>
<gene>
    <name evidence="3" type="ORF">SAMN05192556_102321</name>
</gene>
<feature type="coiled-coil region" evidence="1">
    <location>
        <begin position="219"/>
        <end position="258"/>
    </location>
</feature>
<protein>
    <recommendedName>
        <fullName evidence="5">DUF945 domain-containing protein</fullName>
    </recommendedName>
</protein>